<comment type="caution">
    <text evidence="1">The sequence shown here is derived from an EMBL/GenBank/DDBJ whole genome shotgun (WGS) entry which is preliminary data.</text>
</comment>
<dbReference type="EMBL" id="BARS01009655">
    <property type="protein sequence ID" value="GAF77716.1"/>
    <property type="molecule type" value="Genomic_DNA"/>
</dbReference>
<organism evidence="1">
    <name type="scientific">marine sediment metagenome</name>
    <dbReference type="NCBI Taxonomy" id="412755"/>
    <lineage>
        <taxon>unclassified sequences</taxon>
        <taxon>metagenomes</taxon>
        <taxon>ecological metagenomes</taxon>
    </lineage>
</organism>
<proteinExistence type="predicted"/>
<name>X0SRE3_9ZZZZ</name>
<gene>
    <name evidence="1" type="ORF">S01H1_18106</name>
</gene>
<reference evidence="1" key="1">
    <citation type="journal article" date="2014" name="Front. Microbiol.">
        <title>High frequency of phylogenetically diverse reductive dehalogenase-homologous genes in deep subseafloor sedimentary metagenomes.</title>
        <authorList>
            <person name="Kawai M."/>
            <person name="Futagami T."/>
            <person name="Toyoda A."/>
            <person name="Takaki Y."/>
            <person name="Nishi S."/>
            <person name="Hori S."/>
            <person name="Arai W."/>
            <person name="Tsubouchi T."/>
            <person name="Morono Y."/>
            <person name="Uchiyama I."/>
            <person name="Ito T."/>
            <person name="Fujiyama A."/>
            <person name="Inagaki F."/>
            <person name="Takami H."/>
        </authorList>
    </citation>
    <scope>NUCLEOTIDE SEQUENCE</scope>
    <source>
        <strain evidence="1">Expedition CK06-06</strain>
    </source>
</reference>
<protein>
    <submittedName>
        <fullName evidence="1">Uncharacterized protein</fullName>
    </submittedName>
</protein>
<dbReference type="Pfam" id="PF13289">
    <property type="entry name" value="SIR2_2"/>
    <property type="match status" value="1"/>
</dbReference>
<evidence type="ECO:0000313" key="1">
    <source>
        <dbReference type="EMBL" id="GAF77716.1"/>
    </source>
</evidence>
<dbReference type="SUPFAM" id="SSF52467">
    <property type="entry name" value="DHS-like NAD/FAD-binding domain"/>
    <property type="match status" value="1"/>
</dbReference>
<feature type="non-terminal residue" evidence="1">
    <location>
        <position position="1"/>
    </location>
</feature>
<dbReference type="InterPro" id="IPR029035">
    <property type="entry name" value="DHS-like_NAD/FAD-binding_dom"/>
</dbReference>
<sequence length="225" mass="26204">HNIIQQNTGVNFLGYITFNYDLLLEDSLKKLGKQYHYLGVNIDIFDRYYMNFRPSILILKLHGSLNWELFSGGDDIIFKEKSVKPKYPEDSISANSYIEPGIVPPTILKEEINSEYNESNPLKRLLINQWKYAIQLLSKADKVIIVGYSFPETDYHVHRIFQIANMIRQSNSTANQTILSCIGNYTNKELKRLSNITQVKTEDIKICKEFSKLINSRILKKYLKE</sequence>
<dbReference type="AlphaFoldDB" id="X0SRE3"/>
<accession>X0SRE3</accession>